<dbReference type="InterPro" id="IPR036852">
    <property type="entry name" value="Peptidase_S8/S53_dom_sf"/>
</dbReference>
<dbReference type="EMBL" id="AP011779">
    <property type="protein sequence ID" value="BAL57564.1"/>
    <property type="molecule type" value="Genomic_DNA"/>
</dbReference>
<feature type="domain" description="Peptidase S8/S53" evidence="6">
    <location>
        <begin position="150"/>
        <end position="417"/>
    </location>
</feature>
<dbReference type="InterPro" id="IPR015500">
    <property type="entry name" value="Peptidase_S8_subtilisin-rel"/>
</dbReference>
<reference evidence="7" key="2">
    <citation type="journal article" date="2012" name="PLoS ONE">
        <title>A Deeply Branching Thermophilic Bacterium with an Ancient Acetyl-CoA Pathway Dominates a Subsurface Ecosystem.</title>
        <authorList>
            <person name="Takami H."/>
            <person name="Noguchi H."/>
            <person name="Takaki Y."/>
            <person name="Uchiyama I."/>
            <person name="Toyoda A."/>
            <person name="Nishi S."/>
            <person name="Chee G.-J."/>
            <person name="Arai W."/>
            <person name="Nunoura T."/>
            <person name="Itoh T."/>
            <person name="Hattori M."/>
            <person name="Takai K."/>
        </authorList>
    </citation>
    <scope>NUCLEOTIDE SEQUENCE</scope>
</reference>
<name>H5SN28_9CHLR</name>
<dbReference type="GO" id="GO:0004252">
    <property type="term" value="F:serine-type endopeptidase activity"/>
    <property type="evidence" value="ECO:0007669"/>
    <property type="project" value="UniProtKB-UniRule"/>
</dbReference>
<comment type="similarity">
    <text evidence="1 5">Belongs to the peptidase S8 family.</text>
</comment>
<dbReference type="PANTHER" id="PTHR43806">
    <property type="entry name" value="PEPTIDASE S8"/>
    <property type="match status" value="1"/>
</dbReference>
<evidence type="ECO:0000256" key="3">
    <source>
        <dbReference type="ARBA" id="ARBA00022801"/>
    </source>
</evidence>
<dbReference type="PRINTS" id="PR00723">
    <property type="entry name" value="SUBTILISIN"/>
</dbReference>
<dbReference type="GO" id="GO:0006508">
    <property type="term" value="P:proteolysis"/>
    <property type="evidence" value="ECO:0007669"/>
    <property type="project" value="UniProtKB-KW"/>
</dbReference>
<evidence type="ECO:0000313" key="7">
    <source>
        <dbReference type="EMBL" id="BAL57564.1"/>
    </source>
</evidence>
<evidence type="ECO:0000256" key="4">
    <source>
        <dbReference type="ARBA" id="ARBA00022825"/>
    </source>
</evidence>
<evidence type="ECO:0000256" key="5">
    <source>
        <dbReference type="PROSITE-ProRule" id="PRU01240"/>
    </source>
</evidence>
<dbReference type="Gene3D" id="2.60.40.4130">
    <property type="match status" value="1"/>
</dbReference>
<evidence type="ECO:0000256" key="2">
    <source>
        <dbReference type="ARBA" id="ARBA00022670"/>
    </source>
</evidence>
<dbReference type="GO" id="GO:0000272">
    <property type="term" value="P:polysaccharide catabolic process"/>
    <property type="evidence" value="ECO:0007669"/>
    <property type="project" value="InterPro"/>
</dbReference>
<reference evidence="7" key="1">
    <citation type="journal article" date="2005" name="Environ. Microbiol.">
        <title>Genetic and functional properties of uncultivated thermophilic crenarchaeotes from a subsurface gold mine as revealed by analysis of genome fragments.</title>
        <authorList>
            <person name="Nunoura T."/>
            <person name="Hirayama H."/>
            <person name="Takami H."/>
            <person name="Oida H."/>
            <person name="Nishi S."/>
            <person name="Shimamura S."/>
            <person name="Suzuki Y."/>
            <person name="Inagaki F."/>
            <person name="Takai K."/>
            <person name="Nealson K.H."/>
            <person name="Horikoshi K."/>
        </authorList>
    </citation>
    <scope>NUCLEOTIDE SEQUENCE</scope>
</reference>
<dbReference type="SUPFAM" id="SSF63446">
    <property type="entry name" value="Type I dockerin domain"/>
    <property type="match status" value="1"/>
</dbReference>
<dbReference type="Pfam" id="PF00082">
    <property type="entry name" value="Peptidase_S8"/>
    <property type="match status" value="1"/>
</dbReference>
<dbReference type="InterPro" id="IPR023827">
    <property type="entry name" value="Peptidase_S8_Asp-AS"/>
</dbReference>
<dbReference type="PROSITE" id="PS00137">
    <property type="entry name" value="SUBTILASE_HIS"/>
    <property type="match status" value="1"/>
</dbReference>
<keyword evidence="4 5" id="KW-0720">Serine protease</keyword>
<dbReference type="PROSITE" id="PS00136">
    <property type="entry name" value="SUBTILASE_ASP"/>
    <property type="match status" value="1"/>
</dbReference>
<keyword evidence="2 5" id="KW-0645">Protease</keyword>
<dbReference type="InterPro" id="IPR000209">
    <property type="entry name" value="Peptidase_S8/S53_dom"/>
</dbReference>
<dbReference type="InterPro" id="IPR022398">
    <property type="entry name" value="Peptidase_S8_His-AS"/>
</dbReference>
<dbReference type="PANTHER" id="PTHR43806:SF11">
    <property type="entry name" value="CEREVISIN-RELATED"/>
    <property type="match status" value="1"/>
</dbReference>
<dbReference type="InterPro" id="IPR008969">
    <property type="entry name" value="CarboxyPept-like_regulatory"/>
</dbReference>
<feature type="active site" description="Charge relay system" evidence="5">
    <location>
        <position position="158"/>
    </location>
</feature>
<feature type="active site" description="Charge relay system" evidence="5">
    <location>
        <position position="200"/>
    </location>
</feature>
<dbReference type="Gene3D" id="3.40.50.200">
    <property type="entry name" value="Peptidase S8/S53 domain"/>
    <property type="match status" value="1"/>
</dbReference>
<dbReference type="SUPFAM" id="SSF49464">
    <property type="entry name" value="Carboxypeptidase regulatory domain-like"/>
    <property type="match status" value="1"/>
</dbReference>
<evidence type="ECO:0000256" key="1">
    <source>
        <dbReference type="ARBA" id="ARBA00011073"/>
    </source>
</evidence>
<dbReference type="PROSITE" id="PS51892">
    <property type="entry name" value="SUBTILASE"/>
    <property type="match status" value="1"/>
</dbReference>
<organism evidence="7">
    <name type="scientific">uncultured Chloroflexota bacterium</name>
    <dbReference type="NCBI Taxonomy" id="166587"/>
    <lineage>
        <taxon>Bacteria</taxon>
        <taxon>Bacillati</taxon>
        <taxon>Chloroflexota</taxon>
        <taxon>environmental samples</taxon>
    </lineage>
</organism>
<keyword evidence="3 5" id="KW-0378">Hydrolase</keyword>
<sequence length="603" mass="63007">MSLNRFQITLSLLLVGLLWSGWSSLPLKAQSPVVGSEIMAALADRETVRVIVTLHAPEPGTAVQTRIQQIDQEQTAVLSHLSDQEFKLIHRYQTIPGLVGEVTRTGLEVLLAQPQVEAVALDLPVEVKLSESVGVIKADRVWNELGITGVGVNVALLDTGVDLTHPDLADNIVAQKCFSRGACLPGNTDQGNNAQDFTGHGTHIAGIITGRGQTSPRGVAPDAGLVVVRVLTGSGAGFTSDVISGLDWVVANQAQLQVKIINLSLGGGAYQGTCDQADANTRLYAEAVRAAREVGIIIFAAAGNSGFLDKMMAPACIADVVAVGSTYDADFGTVTLANCTDENVTVDQVVCASNSSTALDLLAPGVAIDSTALGGGQSQQSGTSMSTAQASAVAALMLQANPDLTPSEIETILKNTGVPVTDHRTGRVTPRIDALAAVSAVIDSRQLTGISGRVLLQGRTDHSRVRIFLSQEALPVAASTSPTAVTQADGSFQISLPPGHAYQYLQAVYPGYLVGVKNGLEAELGVLVLPGGDVTGDGQIDLLDLSFIASRYGSHEAEADITADGLVDIFDLVIAARNYNRIGPVNDWQQPESATARVDVAFR</sequence>
<dbReference type="SUPFAM" id="SSF52743">
    <property type="entry name" value="Subtilisin-like"/>
    <property type="match status" value="1"/>
</dbReference>
<gene>
    <name evidence="7" type="ORF">HGMM_F51E07C09</name>
</gene>
<dbReference type="InterPro" id="IPR036439">
    <property type="entry name" value="Dockerin_dom_sf"/>
</dbReference>
<dbReference type="InterPro" id="IPR050131">
    <property type="entry name" value="Peptidase_S8_subtilisin-like"/>
</dbReference>
<dbReference type="AlphaFoldDB" id="H5SN28"/>
<accession>H5SN28</accession>
<evidence type="ECO:0000259" key="6">
    <source>
        <dbReference type="Pfam" id="PF00082"/>
    </source>
</evidence>
<feature type="active site" description="Charge relay system" evidence="5">
    <location>
        <position position="384"/>
    </location>
</feature>
<protein>
    <submittedName>
        <fullName evidence="7">Peptidase S8/S53</fullName>
    </submittedName>
</protein>
<proteinExistence type="inferred from homology"/>